<organism evidence="1">
    <name type="scientific">viral metagenome</name>
    <dbReference type="NCBI Taxonomy" id="1070528"/>
    <lineage>
        <taxon>unclassified sequences</taxon>
        <taxon>metagenomes</taxon>
        <taxon>organismal metagenomes</taxon>
    </lineage>
</organism>
<proteinExistence type="predicted"/>
<accession>A0A6C0J562</accession>
<protein>
    <submittedName>
        <fullName evidence="1">Uncharacterized protein</fullName>
    </submittedName>
</protein>
<name>A0A6C0J562_9ZZZZ</name>
<evidence type="ECO:0000313" key="1">
    <source>
        <dbReference type="EMBL" id="QHU00463.1"/>
    </source>
</evidence>
<sequence>MEALIRMYETMLEIDSIAFIQAGISDTERVVFQECKLKIEHKSIPLIYRLKKIQSVSSANR</sequence>
<dbReference type="EMBL" id="MN740327">
    <property type="protein sequence ID" value="QHU00463.1"/>
    <property type="molecule type" value="Genomic_DNA"/>
</dbReference>
<reference evidence="1" key="1">
    <citation type="journal article" date="2020" name="Nature">
        <title>Giant virus diversity and host interactions through global metagenomics.</title>
        <authorList>
            <person name="Schulz F."/>
            <person name="Roux S."/>
            <person name="Paez-Espino D."/>
            <person name="Jungbluth S."/>
            <person name="Walsh D.A."/>
            <person name="Denef V.J."/>
            <person name="McMahon K.D."/>
            <person name="Konstantinidis K.T."/>
            <person name="Eloe-Fadrosh E.A."/>
            <person name="Kyrpides N.C."/>
            <person name="Woyke T."/>
        </authorList>
    </citation>
    <scope>NUCLEOTIDE SEQUENCE</scope>
    <source>
        <strain evidence="1">GVMAG-M-3300025860-20</strain>
    </source>
</reference>
<dbReference type="AlphaFoldDB" id="A0A6C0J562"/>